<feature type="region of interest" description="Disordered" evidence="1">
    <location>
        <begin position="66"/>
        <end position="94"/>
    </location>
</feature>
<evidence type="ECO:0000256" key="2">
    <source>
        <dbReference type="SAM" id="Phobius"/>
    </source>
</evidence>
<organism evidence="4 5">
    <name type="scientific">Iphiclides podalirius</name>
    <name type="common">scarce swallowtail</name>
    <dbReference type="NCBI Taxonomy" id="110791"/>
    <lineage>
        <taxon>Eukaryota</taxon>
        <taxon>Metazoa</taxon>
        <taxon>Ecdysozoa</taxon>
        <taxon>Arthropoda</taxon>
        <taxon>Hexapoda</taxon>
        <taxon>Insecta</taxon>
        <taxon>Pterygota</taxon>
        <taxon>Neoptera</taxon>
        <taxon>Endopterygota</taxon>
        <taxon>Lepidoptera</taxon>
        <taxon>Glossata</taxon>
        <taxon>Ditrysia</taxon>
        <taxon>Papilionoidea</taxon>
        <taxon>Papilionidae</taxon>
        <taxon>Papilioninae</taxon>
        <taxon>Iphiclides</taxon>
    </lineage>
</organism>
<evidence type="ECO:0000313" key="4">
    <source>
        <dbReference type="EMBL" id="CAH2067725.1"/>
    </source>
</evidence>
<keyword evidence="2" id="KW-1133">Transmembrane helix</keyword>
<keyword evidence="3" id="KW-0732">Signal</keyword>
<feature type="chain" id="PRO_5047319994" evidence="3">
    <location>
        <begin position="18"/>
        <end position="147"/>
    </location>
</feature>
<protein>
    <submittedName>
        <fullName evidence="4">Uncharacterized protein</fullName>
    </submittedName>
</protein>
<feature type="non-terminal residue" evidence="4">
    <location>
        <position position="147"/>
    </location>
</feature>
<evidence type="ECO:0000256" key="3">
    <source>
        <dbReference type="SAM" id="SignalP"/>
    </source>
</evidence>
<feature type="compositionally biased region" description="Pro residues" evidence="1">
    <location>
        <begin position="80"/>
        <end position="90"/>
    </location>
</feature>
<keyword evidence="2" id="KW-0472">Membrane</keyword>
<reference evidence="4" key="1">
    <citation type="submission" date="2022-03" db="EMBL/GenBank/DDBJ databases">
        <authorList>
            <person name="Martin H S."/>
        </authorList>
    </citation>
    <scope>NUCLEOTIDE SEQUENCE</scope>
</reference>
<feature type="compositionally biased region" description="Low complexity" evidence="1">
    <location>
        <begin position="109"/>
        <end position="121"/>
    </location>
</feature>
<feature type="signal peptide" evidence="3">
    <location>
        <begin position="1"/>
        <end position="17"/>
    </location>
</feature>
<accession>A0ABN8IYH6</accession>
<keyword evidence="5" id="KW-1185">Reference proteome</keyword>
<evidence type="ECO:0000256" key="1">
    <source>
        <dbReference type="SAM" id="MobiDB-lite"/>
    </source>
</evidence>
<proteinExistence type="predicted"/>
<gene>
    <name evidence="4" type="ORF">IPOD504_LOCUS14008</name>
</gene>
<keyword evidence="2" id="KW-0812">Transmembrane</keyword>
<sequence length="147" mass="15397">MGHRGAVLCVLLFVALAAQLELGTGSNSSYALNDPEEVVVTAAAWGGGAAGAALGALLAAALRRGGRATRRRPRAAPACACPPPPPPKPPAAARAPCWTWPTRRWRDCTTCPSARSTPRSTPSKDYRGISPPFSHRLGVHYPIQLVP</sequence>
<dbReference type="Proteomes" id="UP000837857">
    <property type="component" value="Chromosome 4"/>
</dbReference>
<evidence type="ECO:0000313" key="5">
    <source>
        <dbReference type="Proteomes" id="UP000837857"/>
    </source>
</evidence>
<feature type="region of interest" description="Disordered" evidence="1">
    <location>
        <begin position="109"/>
        <end position="128"/>
    </location>
</feature>
<feature type="transmembrane region" description="Helical" evidence="2">
    <location>
        <begin position="41"/>
        <end position="62"/>
    </location>
</feature>
<dbReference type="EMBL" id="OW152816">
    <property type="protein sequence ID" value="CAH2067725.1"/>
    <property type="molecule type" value="Genomic_DNA"/>
</dbReference>
<name>A0ABN8IYH6_9NEOP</name>